<evidence type="ECO:0000256" key="5">
    <source>
        <dbReference type="ARBA" id="ARBA00023136"/>
    </source>
</evidence>
<keyword evidence="5 6" id="KW-0472">Membrane</keyword>
<feature type="non-terminal residue" evidence="8">
    <location>
        <position position="94"/>
    </location>
</feature>
<dbReference type="GO" id="GO:0005789">
    <property type="term" value="C:endoplasmic reticulum membrane"/>
    <property type="evidence" value="ECO:0007669"/>
    <property type="project" value="UniProtKB-SubCell"/>
</dbReference>
<evidence type="ECO:0000256" key="6">
    <source>
        <dbReference type="RuleBase" id="RU364120"/>
    </source>
</evidence>
<evidence type="ECO:0000256" key="2">
    <source>
        <dbReference type="ARBA" id="ARBA00022692"/>
    </source>
</evidence>
<accession>A0A8H5ZJL0</accession>
<feature type="region of interest" description="Disordered" evidence="7">
    <location>
        <begin position="1"/>
        <end position="67"/>
    </location>
</feature>
<protein>
    <recommendedName>
        <fullName evidence="6">Stress-associated endoplasmic reticulum protein</fullName>
    </recommendedName>
</protein>
<dbReference type="InterPro" id="IPR010580">
    <property type="entry name" value="ER_stress-assoc"/>
</dbReference>
<comment type="similarity">
    <text evidence="1 6">Belongs to the RAMP4 family.</text>
</comment>
<feature type="compositionally biased region" description="Polar residues" evidence="7">
    <location>
        <begin position="24"/>
        <end position="37"/>
    </location>
</feature>
<sequence length="94" mass="10278">VNLRAPSPQYANHDVATLPHPSASGGNAAQTPQQRQANMRFAKAQEKKMGKPESNVPVVKKQGPQKSPISKPWIIVLAFVLCGGLLFEVLRLFF</sequence>
<dbReference type="AlphaFoldDB" id="A0A8H5ZJL0"/>
<keyword evidence="4 6" id="KW-1133">Transmembrane helix</keyword>
<keyword evidence="2 6" id="KW-0812">Transmembrane</keyword>
<reference evidence="8" key="1">
    <citation type="submission" date="2019-11" db="EMBL/GenBank/DDBJ databases">
        <title>Bipolaris sorokiniana Genome sequencing.</title>
        <authorList>
            <person name="Wang H."/>
        </authorList>
    </citation>
    <scope>NUCLEOTIDE SEQUENCE</scope>
</reference>
<dbReference type="EMBL" id="WNKQ01000007">
    <property type="protein sequence ID" value="KAF5850401.1"/>
    <property type="molecule type" value="Genomic_DNA"/>
</dbReference>
<evidence type="ECO:0000313" key="9">
    <source>
        <dbReference type="Proteomes" id="UP000624244"/>
    </source>
</evidence>
<evidence type="ECO:0000256" key="1">
    <source>
        <dbReference type="ARBA" id="ARBA00005500"/>
    </source>
</evidence>
<evidence type="ECO:0000256" key="3">
    <source>
        <dbReference type="ARBA" id="ARBA00022824"/>
    </source>
</evidence>
<gene>
    <name evidence="8" type="ORF">GGP41_002630</name>
</gene>
<feature type="transmembrane region" description="Helical" evidence="6">
    <location>
        <begin position="73"/>
        <end position="93"/>
    </location>
</feature>
<comment type="caution">
    <text evidence="8">The sequence shown here is derived from an EMBL/GenBank/DDBJ whole genome shotgun (WGS) entry which is preliminary data.</text>
</comment>
<name>A0A8H5ZJL0_COCSA</name>
<evidence type="ECO:0000256" key="7">
    <source>
        <dbReference type="SAM" id="MobiDB-lite"/>
    </source>
</evidence>
<keyword evidence="3 6" id="KW-0256">Endoplasmic reticulum</keyword>
<dbReference type="Pfam" id="PF06624">
    <property type="entry name" value="RAMP4"/>
    <property type="match status" value="1"/>
</dbReference>
<comment type="subcellular location">
    <subcellularLocation>
        <location evidence="6">Membrane</location>
        <topology evidence="6">Single-pass membrane protein</topology>
    </subcellularLocation>
    <subcellularLocation>
        <location evidence="6">Endoplasmic reticulum membrane</location>
        <topology evidence="6">Single-pass membrane protein</topology>
    </subcellularLocation>
</comment>
<dbReference type="Proteomes" id="UP000624244">
    <property type="component" value="Unassembled WGS sequence"/>
</dbReference>
<proteinExistence type="inferred from homology"/>
<comment type="function">
    <text evidence="6">Interacts with target proteins during translocation into the lumen of the endoplasmic reticulum. Protects unfolded target proteins against degradation and facilitate correct glycosylation.</text>
</comment>
<evidence type="ECO:0000256" key="4">
    <source>
        <dbReference type="ARBA" id="ARBA00022989"/>
    </source>
</evidence>
<evidence type="ECO:0000313" key="8">
    <source>
        <dbReference type="EMBL" id="KAF5850401.1"/>
    </source>
</evidence>
<organism evidence="8 9">
    <name type="scientific">Cochliobolus sativus</name>
    <name type="common">Common root rot and spot blotch fungus</name>
    <name type="synonym">Bipolaris sorokiniana</name>
    <dbReference type="NCBI Taxonomy" id="45130"/>
    <lineage>
        <taxon>Eukaryota</taxon>
        <taxon>Fungi</taxon>
        <taxon>Dikarya</taxon>
        <taxon>Ascomycota</taxon>
        <taxon>Pezizomycotina</taxon>
        <taxon>Dothideomycetes</taxon>
        <taxon>Pleosporomycetidae</taxon>
        <taxon>Pleosporales</taxon>
        <taxon>Pleosporineae</taxon>
        <taxon>Pleosporaceae</taxon>
        <taxon>Bipolaris</taxon>
    </lineage>
</organism>